<comment type="caution">
    <text evidence="1">The sequence shown here is derived from an EMBL/GenBank/DDBJ whole genome shotgun (WGS) entry which is preliminary data.</text>
</comment>
<proteinExistence type="predicted"/>
<dbReference type="Proteomes" id="UP000034665">
    <property type="component" value="Unassembled WGS sequence"/>
</dbReference>
<organism evidence="1 2">
    <name type="scientific">Candidatus Wolfebacteria bacterium GW2011_GWC2_39_22</name>
    <dbReference type="NCBI Taxonomy" id="1619013"/>
    <lineage>
        <taxon>Bacteria</taxon>
        <taxon>Candidatus Wolfeibacteriota</taxon>
    </lineage>
</organism>
<dbReference type="EMBL" id="LBWR01000001">
    <property type="protein sequence ID" value="KKR12740.1"/>
    <property type="molecule type" value="Genomic_DNA"/>
</dbReference>
<sequence length="34" mass="4024">MGLFSPMALYKREPFLEFDGVTDYSITTFLKYKN</sequence>
<name>A0A0G0QQU1_9BACT</name>
<protein>
    <submittedName>
        <fullName evidence="1">Uncharacterized protein</fullName>
    </submittedName>
</protein>
<dbReference type="AlphaFoldDB" id="A0A0G0QQU1"/>
<evidence type="ECO:0000313" key="1">
    <source>
        <dbReference type="EMBL" id="KKR12740.1"/>
    </source>
</evidence>
<gene>
    <name evidence="1" type="ORF">UT41_C0001G0284</name>
</gene>
<evidence type="ECO:0000313" key="2">
    <source>
        <dbReference type="Proteomes" id="UP000034665"/>
    </source>
</evidence>
<reference evidence="1 2" key="1">
    <citation type="journal article" date="2015" name="Nature">
        <title>rRNA introns, odd ribosomes, and small enigmatic genomes across a large radiation of phyla.</title>
        <authorList>
            <person name="Brown C.T."/>
            <person name="Hug L.A."/>
            <person name="Thomas B.C."/>
            <person name="Sharon I."/>
            <person name="Castelle C.J."/>
            <person name="Singh A."/>
            <person name="Wilkins M.J."/>
            <person name="Williams K.H."/>
            <person name="Banfield J.F."/>
        </authorList>
    </citation>
    <scope>NUCLEOTIDE SEQUENCE [LARGE SCALE GENOMIC DNA]</scope>
</reference>
<accession>A0A0G0QQU1</accession>